<evidence type="ECO:0000313" key="2">
    <source>
        <dbReference type="EMBL" id="CAB4184848.1"/>
    </source>
</evidence>
<dbReference type="EMBL" id="LR797421">
    <property type="protein sequence ID" value="CAB4215670.1"/>
    <property type="molecule type" value="Genomic_DNA"/>
</dbReference>
<accession>A0A6J5QV74</accession>
<evidence type="ECO:0000313" key="3">
    <source>
        <dbReference type="EMBL" id="CAB4215670.1"/>
    </source>
</evidence>
<gene>
    <name evidence="2" type="ORF">UFOVP1121_54</name>
    <name evidence="3" type="ORF">UFOVP1482_52</name>
</gene>
<protein>
    <submittedName>
        <fullName evidence="2">Uncharacterized protein</fullName>
    </submittedName>
</protein>
<proteinExistence type="predicted"/>
<feature type="region of interest" description="Disordered" evidence="1">
    <location>
        <begin position="1"/>
        <end position="22"/>
    </location>
</feature>
<reference evidence="2" key="1">
    <citation type="submission" date="2020-05" db="EMBL/GenBank/DDBJ databases">
        <authorList>
            <person name="Chiriac C."/>
            <person name="Salcher M."/>
            <person name="Ghai R."/>
            <person name="Kavagutti S V."/>
        </authorList>
    </citation>
    <scope>NUCLEOTIDE SEQUENCE</scope>
</reference>
<organism evidence="2">
    <name type="scientific">uncultured Caudovirales phage</name>
    <dbReference type="NCBI Taxonomy" id="2100421"/>
    <lineage>
        <taxon>Viruses</taxon>
        <taxon>Duplodnaviria</taxon>
        <taxon>Heunggongvirae</taxon>
        <taxon>Uroviricota</taxon>
        <taxon>Caudoviricetes</taxon>
        <taxon>Peduoviridae</taxon>
        <taxon>Maltschvirus</taxon>
        <taxon>Maltschvirus maltsch</taxon>
    </lineage>
</organism>
<sequence>MPSLDQIRQTAERISGNPDNGDIRAFINELLEALEPETADSIPVTEQREQQRLH</sequence>
<dbReference type="EMBL" id="LR797067">
    <property type="protein sequence ID" value="CAB4184848.1"/>
    <property type="molecule type" value="Genomic_DNA"/>
</dbReference>
<name>A0A6J5QV74_9CAUD</name>
<evidence type="ECO:0000256" key="1">
    <source>
        <dbReference type="SAM" id="MobiDB-lite"/>
    </source>
</evidence>